<sequence length="438" mass="48322">MSTFRNIGYSEIPASSHSYLRPPSSLSLPSNSGDSGFLPSRYGSVTASTTNSHAGISSTSGNTSIGSSPIPTEPDIDQVLRKAVELLTLRNEALKVRKEKKGAMISGKKKFKVEIEYPLGVLMNYKHADASSQLVDARYLNGVSGFYDFNTTNPAINDAASYEKQQANHLRSKRLPPFARKSPKPDSYKTVMCQAWLESGICSFAENCRFAHGEQELRPCKLPTKNPKYKTKLCDKYTMAGLCPYGDRCLFIHPEASNAPNPYMRPDRYLKMQRERAHVESINGISSETAQMLLSNRATNRPPPSWPLESPAFFSAHRDLDQLLKMQYFTENKKPSKNSEALAAKNLDHSLVLGDITNQTMVSIQATPNALSSVSTKVNVTPHDSPDSGISFRGYDGSMLRAAIAPQSETLASSDYPFQFAIHADNLARSLACEFKVD</sequence>
<keyword evidence="2" id="KW-0677">Repeat</keyword>
<dbReference type="GO" id="GO:0003730">
    <property type="term" value="F:mRNA 3'-UTR binding"/>
    <property type="evidence" value="ECO:0007669"/>
    <property type="project" value="TreeGrafter"/>
</dbReference>
<dbReference type="Pfam" id="PF00642">
    <property type="entry name" value="zf-CCCH"/>
    <property type="match status" value="2"/>
</dbReference>
<keyword evidence="3 5" id="KW-0863">Zinc-finger</keyword>
<feature type="domain" description="C3H1-type" evidence="7">
    <location>
        <begin position="228"/>
        <end position="256"/>
    </location>
</feature>
<dbReference type="PROSITE" id="PS50103">
    <property type="entry name" value="ZF_C3H1"/>
    <property type="match status" value="2"/>
</dbReference>
<keyword evidence="4 5" id="KW-0862">Zinc</keyword>
<dbReference type="FunFam" id="4.10.1000.10:FF:000001">
    <property type="entry name" value="zinc finger CCCH domain-containing protein 15-like"/>
    <property type="match status" value="1"/>
</dbReference>
<dbReference type="SMART" id="SM00356">
    <property type="entry name" value="ZnF_C3H1"/>
    <property type="match status" value="2"/>
</dbReference>
<dbReference type="GO" id="GO:0010468">
    <property type="term" value="P:regulation of gene expression"/>
    <property type="evidence" value="ECO:0007669"/>
    <property type="project" value="UniProtKB-ARBA"/>
</dbReference>
<evidence type="ECO:0000259" key="7">
    <source>
        <dbReference type="PROSITE" id="PS50103"/>
    </source>
</evidence>
<proteinExistence type="predicted"/>
<dbReference type="InterPro" id="IPR036855">
    <property type="entry name" value="Znf_CCCH_sf"/>
</dbReference>
<dbReference type="GO" id="GO:0030154">
    <property type="term" value="P:cell differentiation"/>
    <property type="evidence" value="ECO:0007669"/>
    <property type="project" value="UniProtKB-ARBA"/>
</dbReference>
<protein>
    <submittedName>
        <fullName evidence="9">C3H1-type domain-containing protein</fullName>
    </submittedName>
</protein>
<feature type="zinc finger region" description="C3H1-type" evidence="5">
    <location>
        <begin position="187"/>
        <end position="215"/>
    </location>
</feature>
<keyword evidence="8" id="KW-1185">Reference proteome</keyword>
<dbReference type="AlphaFoldDB" id="A0A915Q3J9"/>
<dbReference type="GO" id="GO:0080090">
    <property type="term" value="P:regulation of primary metabolic process"/>
    <property type="evidence" value="ECO:0007669"/>
    <property type="project" value="UniProtKB-ARBA"/>
</dbReference>
<dbReference type="Proteomes" id="UP000887581">
    <property type="component" value="Unplaced"/>
</dbReference>
<keyword evidence="1 5" id="KW-0479">Metal-binding</keyword>
<dbReference type="FunFam" id="4.10.1000.10:FF:000018">
    <property type="entry name" value="Zinc finger protein"/>
    <property type="match status" value="1"/>
</dbReference>
<dbReference type="PANTHER" id="PTHR12547">
    <property type="entry name" value="CCCH ZINC FINGER/TIS11-RELATED"/>
    <property type="match status" value="1"/>
</dbReference>
<feature type="compositionally biased region" description="Low complexity" evidence="6">
    <location>
        <begin position="55"/>
        <end position="70"/>
    </location>
</feature>
<dbReference type="GO" id="GO:0008270">
    <property type="term" value="F:zinc ion binding"/>
    <property type="evidence" value="ECO:0007669"/>
    <property type="project" value="UniProtKB-KW"/>
</dbReference>
<dbReference type="PANTHER" id="PTHR12547:SF71">
    <property type="entry name" value="CCCH-TYPE ZINC FINGER PROTEIN MOE-3-RELATED"/>
    <property type="match status" value="1"/>
</dbReference>
<evidence type="ECO:0000256" key="6">
    <source>
        <dbReference type="SAM" id="MobiDB-lite"/>
    </source>
</evidence>
<evidence type="ECO:0000313" key="9">
    <source>
        <dbReference type="WBParaSite" id="sdigi.contig529.g8844.t1"/>
    </source>
</evidence>
<name>A0A915Q3J9_9BILA</name>
<accession>A0A915Q3J9</accession>
<dbReference type="Gene3D" id="4.10.1000.10">
    <property type="entry name" value="Zinc finger, CCCH-type"/>
    <property type="match status" value="2"/>
</dbReference>
<feature type="zinc finger region" description="C3H1-type" evidence="5">
    <location>
        <begin position="228"/>
        <end position="256"/>
    </location>
</feature>
<evidence type="ECO:0000256" key="2">
    <source>
        <dbReference type="ARBA" id="ARBA00022737"/>
    </source>
</evidence>
<feature type="domain" description="C3H1-type" evidence="7">
    <location>
        <begin position="187"/>
        <end position="215"/>
    </location>
</feature>
<dbReference type="InterPro" id="IPR000571">
    <property type="entry name" value="Znf_CCCH"/>
</dbReference>
<feature type="region of interest" description="Disordered" evidence="6">
    <location>
        <begin position="48"/>
        <end position="74"/>
    </location>
</feature>
<dbReference type="WBParaSite" id="sdigi.contig529.g8844.t1">
    <property type="protein sequence ID" value="sdigi.contig529.g8844.t1"/>
    <property type="gene ID" value="sdigi.contig529.g8844"/>
</dbReference>
<evidence type="ECO:0000256" key="5">
    <source>
        <dbReference type="PROSITE-ProRule" id="PRU00723"/>
    </source>
</evidence>
<evidence type="ECO:0000256" key="1">
    <source>
        <dbReference type="ARBA" id="ARBA00022723"/>
    </source>
</evidence>
<evidence type="ECO:0000256" key="3">
    <source>
        <dbReference type="ARBA" id="ARBA00022771"/>
    </source>
</evidence>
<evidence type="ECO:0000256" key="4">
    <source>
        <dbReference type="ARBA" id="ARBA00022833"/>
    </source>
</evidence>
<dbReference type="GO" id="GO:0005829">
    <property type="term" value="C:cytosol"/>
    <property type="evidence" value="ECO:0007669"/>
    <property type="project" value="TreeGrafter"/>
</dbReference>
<organism evidence="8 9">
    <name type="scientific">Setaria digitata</name>
    <dbReference type="NCBI Taxonomy" id="48799"/>
    <lineage>
        <taxon>Eukaryota</taxon>
        <taxon>Metazoa</taxon>
        <taxon>Ecdysozoa</taxon>
        <taxon>Nematoda</taxon>
        <taxon>Chromadorea</taxon>
        <taxon>Rhabditida</taxon>
        <taxon>Spirurina</taxon>
        <taxon>Spiruromorpha</taxon>
        <taxon>Filarioidea</taxon>
        <taxon>Setariidae</taxon>
        <taxon>Setaria</taxon>
    </lineage>
</organism>
<dbReference type="GO" id="GO:0043186">
    <property type="term" value="C:P granule"/>
    <property type="evidence" value="ECO:0007669"/>
    <property type="project" value="UniProtKB-ARBA"/>
</dbReference>
<reference evidence="9" key="1">
    <citation type="submission" date="2022-11" db="UniProtKB">
        <authorList>
            <consortium name="WormBaseParasite"/>
        </authorList>
    </citation>
    <scope>IDENTIFICATION</scope>
</reference>
<evidence type="ECO:0000313" key="8">
    <source>
        <dbReference type="Proteomes" id="UP000887581"/>
    </source>
</evidence>
<dbReference type="SUPFAM" id="SSF90229">
    <property type="entry name" value="CCCH zinc finger"/>
    <property type="match status" value="2"/>
</dbReference>
<dbReference type="InterPro" id="IPR045877">
    <property type="entry name" value="ZFP36-like"/>
</dbReference>